<evidence type="ECO:0000313" key="1">
    <source>
        <dbReference type="EMBL" id="SNY95020.1"/>
    </source>
</evidence>
<sequence>MNYRTGKGNVESSIGAFHNLARIRFRFDETQSETVLIEGQIKGR</sequence>
<keyword evidence="2" id="KW-1185">Reference proteome</keyword>
<reference evidence="2" key="1">
    <citation type="submission" date="2017-09" db="EMBL/GenBank/DDBJ databases">
        <authorList>
            <person name="Varghese N."/>
            <person name="Submissions S."/>
        </authorList>
    </citation>
    <scope>NUCLEOTIDE SEQUENCE [LARGE SCALE GENOMIC DNA]</scope>
    <source>
        <strain evidence="2">DSM 25885</strain>
    </source>
</reference>
<evidence type="ECO:0000313" key="2">
    <source>
        <dbReference type="Proteomes" id="UP000219048"/>
    </source>
</evidence>
<protein>
    <submittedName>
        <fullName evidence="1">Uncharacterized protein</fullName>
    </submittedName>
</protein>
<gene>
    <name evidence="1" type="ORF">SAMN06265377_0686</name>
</gene>
<accession>A0A285MCY6</accession>
<dbReference type="Proteomes" id="UP000219048">
    <property type="component" value="Unassembled WGS sequence"/>
</dbReference>
<dbReference type="EMBL" id="OBEH01000001">
    <property type="protein sequence ID" value="SNY95020.1"/>
    <property type="molecule type" value="Genomic_DNA"/>
</dbReference>
<name>A0A285MCY6_9FLAO</name>
<organism evidence="1 2">
    <name type="scientific">Flagellimonas pacifica</name>
    <dbReference type="NCBI Taxonomy" id="1247520"/>
    <lineage>
        <taxon>Bacteria</taxon>
        <taxon>Pseudomonadati</taxon>
        <taxon>Bacteroidota</taxon>
        <taxon>Flavobacteriia</taxon>
        <taxon>Flavobacteriales</taxon>
        <taxon>Flavobacteriaceae</taxon>
        <taxon>Flagellimonas</taxon>
    </lineage>
</organism>
<dbReference type="AlphaFoldDB" id="A0A285MCY6"/>
<proteinExistence type="predicted"/>